<keyword evidence="3" id="KW-0472">Membrane</keyword>
<dbReference type="EMBL" id="SLWN01000018">
    <property type="protein sequence ID" value="TCO17286.1"/>
    <property type="molecule type" value="Genomic_DNA"/>
</dbReference>
<dbReference type="Pfam" id="PF01740">
    <property type="entry name" value="STAS"/>
    <property type="match status" value="1"/>
</dbReference>
<evidence type="ECO:0000256" key="2">
    <source>
        <dbReference type="RuleBase" id="RU003749"/>
    </source>
</evidence>
<evidence type="ECO:0000259" key="4">
    <source>
        <dbReference type="PROSITE" id="PS50801"/>
    </source>
</evidence>
<dbReference type="Gene3D" id="3.30.750.24">
    <property type="entry name" value="STAS domain"/>
    <property type="match status" value="1"/>
</dbReference>
<accession>A0A4R2GZQ3</accession>
<keyword evidence="3" id="KW-1133">Transmembrane helix</keyword>
<dbReference type="PANTHER" id="PTHR33495">
    <property type="entry name" value="ANTI-SIGMA FACTOR ANTAGONIST TM_1081-RELATED-RELATED"/>
    <property type="match status" value="1"/>
</dbReference>
<dbReference type="NCBIfam" id="TIGR00377">
    <property type="entry name" value="ant_ant_sig"/>
    <property type="match status" value="1"/>
</dbReference>
<comment type="similarity">
    <text evidence="1 2">Belongs to the anti-sigma-factor antagonist family.</text>
</comment>
<keyword evidence="6" id="KW-1185">Reference proteome</keyword>
<dbReference type="RefSeq" id="WP_132214806.1">
    <property type="nucleotide sequence ID" value="NZ_SLWN01000018.1"/>
</dbReference>
<evidence type="ECO:0000256" key="1">
    <source>
        <dbReference type="ARBA" id="ARBA00009013"/>
    </source>
</evidence>
<dbReference type="CDD" id="cd07043">
    <property type="entry name" value="STAS_anti-anti-sigma_factors"/>
    <property type="match status" value="1"/>
</dbReference>
<proteinExistence type="inferred from homology"/>
<feature type="domain" description="STAS" evidence="4">
    <location>
        <begin position="6"/>
        <end position="113"/>
    </location>
</feature>
<dbReference type="InterPro" id="IPR036513">
    <property type="entry name" value="STAS_dom_sf"/>
</dbReference>
<dbReference type="OrthoDB" id="3827095at2"/>
<evidence type="ECO:0000313" key="6">
    <source>
        <dbReference type="Proteomes" id="UP000294508"/>
    </source>
</evidence>
<dbReference type="InterPro" id="IPR003658">
    <property type="entry name" value="Anti-sigma_ant"/>
</dbReference>
<dbReference type="InterPro" id="IPR002645">
    <property type="entry name" value="STAS_dom"/>
</dbReference>
<sequence>MAEATATFDVRRKGTAGVVDVQGDVTAGSEEVLMHAYESAGDVTAVILNFTGLSYMNSGGIGLLVTLLVRARRRSQRLLAYGLSEHYRQIFELTRLDEAIGIHDTEQDALAAAGAA</sequence>
<dbReference type="AlphaFoldDB" id="A0A4R2GZQ3"/>
<feature type="transmembrane region" description="Helical" evidence="3">
    <location>
        <begin position="43"/>
        <end position="69"/>
    </location>
</feature>
<evidence type="ECO:0000313" key="5">
    <source>
        <dbReference type="EMBL" id="TCO17286.1"/>
    </source>
</evidence>
<evidence type="ECO:0000256" key="3">
    <source>
        <dbReference type="SAM" id="Phobius"/>
    </source>
</evidence>
<name>A0A4R2GZQ3_9ACTN</name>
<dbReference type="GO" id="GO:0043856">
    <property type="term" value="F:anti-sigma factor antagonist activity"/>
    <property type="evidence" value="ECO:0007669"/>
    <property type="project" value="InterPro"/>
</dbReference>
<reference evidence="5 6" key="1">
    <citation type="journal article" date="2015" name="Stand. Genomic Sci.">
        <title>Genomic Encyclopedia of Bacterial and Archaeal Type Strains, Phase III: the genomes of soil and plant-associated and newly described type strains.</title>
        <authorList>
            <person name="Whitman W.B."/>
            <person name="Woyke T."/>
            <person name="Klenk H.P."/>
            <person name="Zhou Y."/>
            <person name="Lilburn T.G."/>
            <person name="Beck B.J."/>
            <person name="De Vos P."/>
            <person name="Vandamme P."/>
            <person name="Eisen J.A."/>
            <person name="Garrity G."/>
            <person name="Hugenholtz P."/>
            <person name="Kyrpides N.C."/>
        </authorList>
    </citation>
    <scope>NUCLEOTIDE SEQUENCE [LARGE SCALE GENOMIC DNA]</scope>
    <source>
        <strain evidence="5 6">VKM Ac-2572</strain>
    </source>
</reference>
<gene>
    <name evidence="5" type="ORF">EV652_118114</name>
</gene>
<dbReference type="PANTHER" id="PTHR33495:SF6">
    <property type="entry name" value="ANTI-SIGMA FACTOR ANTAGONIST"/>
    <property type="match status" value="1"/>
</dbReference>
<organism evidence="5 6">
    <name type="scientific">Kribbella steppae</name>
    <dbReference type="NCBI Taxonomy" id="2512223"/>
    <lineage>
        <taxon>Bacteria</taxon>
        <taxon>Bacillati</taxon>
        <taxon>Actinomycetota</taxon>
        <taxon>Actinomycetes</taxon>
        <taxon>Propionibacteriales</taxon>
        <taxon>Kribbellaceae</taxon>
        <taxon>Kribbella</taxon>
    </lineage>
</organism>
<dbReference type="PROSITE" id="PS50801">
    <property type="entry name" value="STAS"/>
    <property type="match status" value="1"/>
</dbReference>
<dbReference type="SUPFAM" id="SSF52091">
    <property type="entry name" value="SpoIIaa-like"/>
    <property type="match status" value="1"/>
</dbReference>
<keyword evidence="3" id="KW-0812">Transmembrane</keyword>
<dbReference type="Proteomes" id="UP000294508">
    <property type="component" value="Unassembled WGS sequence"/>
</dbReference>
<protein>
    <recommendedName>
        <fullName evidence="2">Anti-sigma factor antagonist</fullName>
    </recommendedName>
</protein>
<comment type="caution">
    <text evidence="5">The sequence shown here is derived from an EMBL/GenBank/DDBJ whole genome shotgun (WGS) entry which is preliminary data.</text>
</comment>